<dbReference type="GeneID" id="62200020"/>
<dbReference type="Gene3D" id="3.40.33.10">
    <property type="entry name" value="CAP"/>
    <property type="match status" value="1"/>
</dbReference>
<keyword evidence="4" id="KW-1185">Reference proteome</keyword>
<dbReference type="Pfam" id="PF00188">
    <property type="entry name" value="CAP"/>
    <property type="match status" value="1"/>
</dbReference>
<evidence type="ECO:0000259" key="2">
    <source>
        <dbReference type="SMART" id="SM00198"/>
    </source>
</evidence>
<dbReference type="SMART" id="SM00198">
    <property type="entry name" value="SCP"/>
    <property type="match status" value="1"/>
</dbReference>
<protein>
    <submittedName>
        <fullName evidence="3">Pr-1-like protein</fullName>
    </submittedName>
</protein>
<dbReference type="PROSITE" id="PS01009">
    <property type="entry name" value="CRISP_1"/>
    <property type="match status" value="1"/>
</dbReference>
<evidence type="ECO:0000256" key="1">
    <source>
        <dbReference type="SAM" id="MobiDB-lite"/>
    </source>
</evidence>
<reference evidence="3" key="2">
    <citation type="submission" date="2020-08" db="EMBL/GenBank/DDBJ databases">
        <title>Draft Genome Sequence of Cumin Blight Pathogen Alternaria burnsii.</title>
        <authorList>
            <person name="Feng Z."/>
        </authorList>
    </citation>
    <scope>NUCLEOTIDE SEQUENCE</scope>
    <source>
        <strain evidence="3">CBS107.38</strain>
    </source>
</reference>
<evidence type="ECO:0000313" key="4">
    <source>
        <dbReference type="Proteomes" id="UP000596902"/>
    </source>
</evidence>
<accession>A0A8H7B9K0</accession>
<dbReference type="InterPro" id="IPR014044">
    <property type="entry name" value="CAP_dom"/>
</dbReference>
<dbReference type="PANTHER" id="PTHR10334">
    <property type="entry name" value="CYSTEINE-RICH SECRETORY PROTEIN-RELATED"/>
    <property type="match status" value="1"/>
</dbReference>
<dbReference type="RefSeq" id="XP_038790134.1">
    <property type="nucleotide sequence ID" value="XM_038926842.1"/>
</dbReference>
<dbReference type="PRINTS" id="PR00837">
    <property type="entry name" value="V5TPXLIKE"/>
</dbReference>
<dbReference type="InterPro" id="IPR018244">
    <property type="entry name" value="Allrgn_V5/Tpx1_CS"/>
</dbReference>
<evidence type="ECO:0000313" key="3">
    <source>
        <dbReference type="EMBL" id="KAF7680144.1"/>
    </source>
</evidence>
<dbReference type="EMBL" id="JAAABM010000002">
    <property type="protein sequence ID" value="KAF7680144.1"/>
    <property type="molecule type" value="Genomic_DNA"/>
</dbReference>
<dbReference type="GO" id="GO:0005576">
    <property type="term" value="C:extracellular region"/>
    <property type="evidence" value="ECO:0007669"/>
    <property type="project" value="InterPro"/>
</dbReference>
<organism evidence="3 4">
    <name type="scientific">Alternaria burnsii</name>
    <dbReference type="NCBI Taxonomy" id="1187904"/>
    <lineage>
        <taxon>Eukaryota</taxon>
        <taxon>Fungi</taxon>
        <taxon>Dikarya</taxon>
        <taxon>Ascomycota</taxon>
        <taxon>Pezizomycotina</taxon>
        <taxon>Dothideomycetes</taxon>
        <taxon>Pleosporomycetidae</taxon>
        <taxon>Pleosporales</taxon>
        <taxon>Pleosporineae</taxon>
        <taxon>Pleosporaceae</taxon>
        <taxon>Alternaria</taxon>
        <taxon>Alternaria sect. Alternaria</taxon>
    </lineage>
</organism>
<name>A0A8H7B9K0_9PLEO</name>
<sequence length="230" mass="26090">MGLSYLPYLQSTPADITQTVARIFASLLALMAATAVAAPTNEIKRRDLVADDAPHQDDPNFISAVMRAHWYWRRLHCAQDLVWDTELANAARADISECPKDPEHKRSGSNLSSVNPPPEGYDAWVEFARTATHGWHEEETKYPYDNPHFDPAWGHFSQMVWRNSTRLGCALGHCPSDVNWPGRFYCYYSFFGNNIAAGQFEAQVWAPVCKDPDVAEVTKREDVNFNWARV</sequence>
<reference evidence="3" key="1">
    <citation type="submission" date="2020-01" db="EMBL/GenBank/DDBJ databases">
        <authorList>
            <person name="Feng Z.H.Z."/>
        </authorList>
    </citation>
    <scope>NUCLEOTIDE SEQUENCE</scope>
    <source>
        <strain evidence="3">CBS107.38</strain>
    </source>
</reference>
<dbReference type="AlphaFoldDB" id="A0A8H7B9K0"/>
<dbReference type="InterPro" id="IPR001283">
    <property type="entry name" value="CRISP-related"/>
</dbReference>
<dbReference type="SUPFAM" id="SSF55797">
    <property type="entry name" value="PR-1-like"/>
    <property type="match status" value="1"/>
</dbReference>
<dbReference type="InterPro" id="IPR035940">
    <property type="entry name" value="CAP_sf"/>
</dbReference>
<gene>
    <name evidence="3" type="ORF">GT037_001795</name>
</gene>
<feature type="domain" description="SCP" evidence="2">
    <location>
        <begin position="60"/>
        <end position="196"/>
    </location>
</feature>
<comment type="caution">
    <text evidence="3">The sequence shown here is derived from an EMBL/GenBank/DDBJ whole genome shotgun (WGS) entry which is preliminary data.</text>
</comment>
<proteinExistence type="predicted"/>
<feature type="region of interest" description="Disordered" evidence="1">
    <location>
        <begin position="98"/>
        <end position="117"/>
    </location>
</feature>
<dbReference type="Proteomes" id="UP000596902">
    <property type="component" value="Unassembled WGS sequence"/>
</dbReference>